<evidence type="ECO:0000313" key="2">
    <source>
        <dbReference type="Proteomes" id="UP001501126"/>
    </source>
</evidence>
<name>A0ABP3Y358_9FLAO</name>
<proteinExistence type="predicted"/>
<evidence type="ECO:0000313" key="1">
    <source>
        <dbReference type="EMBL" id="GAA0876020.1"/>
    </source>
</evidence>
<dbReference type="Proteomes" id="UP001501126">
    <property type="component" value="Unassembled WGS sequence"/>
</dbReference>
<organism evidence="1 2">
    <name type="scientific">Wandonia haliotis</name>
    <dbReference type="NCBI Taxonomy" id="574963"/>
    <lineage>
        <taxon>Bacteria</taxon>
        <taxon>Pseudomonadati</taxon>
        <taxon>Bacteroidota</taxon>
        <taxon>Flavobacteriia</taxon>
        <taxon>Flavobacteriales</taxon>
        <taxon>Crocinitomicaceae</taxon>
        <taxon>Wandonia</taxon>
    </lineage>
</organism>
<evidence type="ECO:0008006" key="3">
    <source>
        <dbReference type="Google" id="ProtNLM"/>
    </source>
</evidence>
<keyword evidence="2" id="KW-1185">Reference proteome</keyword>
<dbReference type="RefSeq" id="WP_343788124.1">
    <property type="nucleotide sequence ID" value="NZ_BAAAFH010000020.1"/>
</dbReference>
<comment type="caution">
    <text evidence="1">The sequence shown here is derived from an EMBL/GenBank/DDBJ whole genome shotgun (WGS) entry which is preliminary data.</text>
</comment>
<protein>
    <recommendedName>
        <fullName evidence="3">Lipoprotein</fullName>
    </recommendedName>
</protein>
<gene>
    <name evidence="1" type="ORF">GCM10009118_24300</name>
</gene>
<reference evidence="2" key="1">
    <citation type="journal article" date="2019" name="Int. J. Syst. Evol. Microbiol.">
        <title>The Global Catalogue of Microorganisms (GCM) 10K type strain sequencing project: providing services to taxonomists for standard genome sequencing and annotation.</title>
        <authorList>
            <consortium name="The Broad Institute Genomics Platform"/>
            <consortium name="The Broad Institute Genome Sequencing Center for Infectious Disease"/>
            <person name="Wu L."/>
            <person name="Ma J."/>
        </authorList>
    </citation>
    <scope>NUCLEOTIDE SEQUENCE [LARGE SCALE GENOMIC DNA]</scope>
    <source>
        <strain evidence="2">JCM 16083</strain>
    </source>
</reference>
<dbReference type="EMBL" id="BAAAFH010000020">
    <property type="protein sequence ID" value="GAA0876020.1"/>
    <property type="molecule type" value="Genomic_DNA"/>
</dbReference>
<sequence length="181" mass="20786">MKGLIFACALVLFSYCSSRELKVSKDSDYIDGEIRLKEDSLNLNAMNQKGMESGKDSIVLVQLVEDISINWNNQSYSIMEDELFSSVVAVFSKKQKRIIALISDTTISEAKACSIDRNLLVGDLAFLLINKIKKLPYFEVLGVQWDFLEDNCKYPFGLFDYINNYRNEVEKKVEFYLISKE</sequence>
<accession>A0ABP3Y358</accession>